<reference evidence="1" key="1">
    <citation type="journal article" date="2011" name="Plant Physiol.">
        <title>Comprehensive sequence analysis of 24,783 barley full-length cDNAs derived from 12 clone libraries.</title>
        <authorList>
            <person name="Matsumoto T."/>
            <person name="Tanaka T."/>
            <person name="Sakai H."/>
            <person name="Amano N."/>
            <person name="Kanamori H."/>
            <person name="Kurita K."/>
            <person name="Kikuta A."/>
            <person name="Kamiya K."/>
            <person name="Yamamoto M."/>
            <person name="Ikawa H."/>
            <person name="Fujii N."/>
            <person name="Hori K."/>
            <person name="Itoh T."/>
            <person name="Sato K."/>
        </authorList>
    </citation>
    <scope>NUCLEOTIDE SEQUENCE</scope>
    <source>
        <tissue evidence="1">Shoot and root</tissue>
    </source>
</reference>
<evidence type="ECO:0000313" key="1">
    <source>
        <dbReference type="EMBL" id="BAK00712.1"/>
    </source>
</evidence>
<name>F2E040_HORVV</name>
<accession>F2E040</accession>
<sequence length="74" mass="8918">KLIRLVLLLNLLRLINRVRRIIGELWFLIAQEKLKIALLLIWLLVFLQDRSRLVLLHALNVWLSTINYFELNRS</sequence>
<organism evidence="1">
    <name type="scientific">Hordeum vulgare subsp. vulgare</name>
    <name type="common">Domesticated barley</name>
    <dbReference type="NCBI Taxonomy" id="112509"/>
    <lineage>
        <taxon>Eukaryota</taxon>
        <taxon>Viridiplantae</taxon>
        <taxon>Streptophyta</taxon>
        <taxon>Embryophyta</taxon>
        <taxon>Tracheophyta</taxon>
        <taxon>Spermatophyta</taxon>
        <taxon>Magnoliopsida</taxon>
        <taxon>Liliopsida</taxon>
        <taxon>Poales</taxon>
        <taxon>Poaceae</taxon>
        <taxon>BOP clade</taxon>
        <taxon>Pooideae</taxon>
        <taxon>Triticodae</taxon>
        <taxon>Triticeae</taxon>
        <taxon>Hordeinae</taxon>
        <taxon>Hordeum</taxon>
    </lineage>
</organism>
<feature type="non-terminal residue" evidence="1">
    <location>
        <position position="1"/>
    </location>
</feature>
<protein>
    <submittedName>
        <fullName evidence="1">Predicted protein</fullName>
    </submittedName>
</protein>
<dbReference type="AlphaFoldDB" id="F2E040"/>
<proteinExistence type="evidence at transcript level"/>
<dbReference type="EMBL" id="AK369511">
    <property type="protein sequence ID" value="BAK00712.1"/>
    <property type="molecule type" value="mRNA"/>
</dbReference>